<evidence type="ECO:0000256" key="4">
    <source>
        <dbReference type="ARBA" id="ARBA00023172"/>
    </source>
</evidence>
<accession>A0AB39XEN0</accession>
<dbReference type="Pfam" id="PF00589">
    <property type="entry name" value="Phage_integrase"/>
    <property type="match status" value="1"/>
</dbReference>
<proteinExistence type="inferred from homology"/>
<dbReference type="Gene3D" id="1.10.150.130">
    <property type="match status" value="1"/>
</dbReference>
<dbReference type="AlphaFoldDB" id="A0AB39XEN0"/>
<keyword evidence="4" id="KW-0233">DNA recombination</keyword>
<dbReference type="EMBL" id="CP165734">
    <property type="protein sequence ID" value="XDV55601.1"/>
    <property type="molecule type" value="Genomic_DNA"/>
</dbReference>
<evidence type="ECO:0000259" key="5">
    <source>
        <dbReference type="Pfam" id="PF00589"/>
    </source>
</evidence>
<organism evidence="7">
    <name type="scientific">Bradyrhizobium sp. LLZ17</name>
    <dbReference type="NCBI Taxonomy" id="3239388"/>
    <lineage>
        <taxon>Bacteria</taxon>
        <taxon>Pseudomonadati</taxon>
        <taxon>Pseudomonadota</taxon>
        <taxon>Alphaproteobacteria</taxon>
        <taxon>Hyphomicrobiales</taxon>
        <taxon>Nitrobacteraceae</taxon>
        <taxon>Bradyrhizobium</taxon>
    </lineage>
</organism>
<dbReference type="Pfam" id="PF13356">
    <property type="entry name" value="Arm-DNA-bind_3"/>
    <property type="match status" value="1"/>
</dbReference>
<dbReference type="SUPFAM" id="SSF56349">
    <property type="entry name" value="DNA breaking-rejoining enzymes"/>
    <property type="match status" value="1"/>
</dbReference>
<evidence type="ECO:0000259" key="6">
    <source>
        <dbReference type="Pfam" id="PF13356"/>
    </source>
</evidence>
<dbReference type="InterPro" id="IPR011010">
    <property type="entry name" value="DNA_brk_join_enz"/>
</dbReference>
<dbReference type="GO" id="GO:0006310">
    <property type="term" value="P:DNA recombination"/>
    <property type="evidence" value="ECO:0007669"/>
    <property type="project" value="UniProtKB-KW"/>
</dbReference>
<sequence length="408" mass="45742">MALIEEADRRSKAMTVEAVRKLKATDVRQEVPIRDGLYLVIQPSGVKSWVYRGRVRGETKKITLGRFPEVDLVRAKERANDARKDAHAGVIYRPPIPAPVTEAAPEAPEGRSVSEVWKQYRTLRLEVDCRPTTIAEHARIFAAHIEPALGSRDIGTITKADLLPITDAALTRGLEARNKTVAVMTGFFGWAHEKRDLIAKSPVLGIEQINASKRKDRKPKRALTDAEIVEFWRSCGAIDADKLSSVPFGKMFQLLLLTGARRNEVAGLSRTEIEGNVWTLPAVRAKNGIELKIHLTRTALDVLKTIPRIKDCPYVFGPSGENCGFGFSKAKKRLDAELTKIKAPWKLHDLRRTFRTGLGRLGISEEIAERCINHPPGGLVRTYDQHKYEAEMAAAWRKWEKHVLTLSR</sequence>
<dbReference type="CDD" id="cd00801">
    <property type="entry name" value="INT_P4_C"/>
    <property type="match status" value="1"/>
</dbReference>
<dbReference type="GO" id="GO:0015074">
    <property type="term" value="P:DNA integration"/>
    <property type="evidence" value="ECO:0007669"/>
    <property type="project" value="UniProtKB-KW"/>
</dbReference>
<gene>
    <name evidence="7" type="ORF">AB8Z38_22890</name>
</gene>
<dbReference type="PANTHER" id="PTHR30629">
    <property type="entry name" value="PROPHAGE INTEGRASE"/>
    <property type="match status" value="1"/>
</dbReference>
<evidence type="ECO:0000313" key="7">
    <source>
        <dbReference type="EMBL" id="XDV55601.1"/>
    </source>
</evidence>
<dbReference type="RefSeq" id="WP_369720051.1">
    <property type="nucleotide sequence ID" value="NZ_CP165734.1"/>
</dbReference>
<evidence type="ECO:0000256" key="2">
    <source>
        <dbReference type="ARBA" id="ARBA00022908"/>
    </source>
</evidence>
<keyword evidence="2" id="KW-0229">DNA integration</keyword>
<dbReference type="InterPro" id="IPR025166">
    <property type="entry name" value="Integrase_DNA_bind_dom"/>
</dbReference>
<name>A0AB39XEN0_9BRAD</name>
<reference evidence="7" key="1">
    <citation type="submission" date="2024-08" db="EMBL/GenBank/DDBJ databases">
        <authorList>
            <person name="Chaddad Z."/>
            <person name="Lamrabet M."/>
            <person name="Bouhnik O."/>
            <person name="Alami S."/>
            <person name="Wipf D."/>
            <person name="Courty P.E."/>
            <person name="Missbah El Idrissi M."/>
        </authorList>
    </citation>
    <scope>NUCLEOTIDE SEQUENCE</scope>
    <source>
        <strain evidence="7">LLZ17</strain>
    </source>
</reference>
<dbReference type="InterPro" id="IPR050808">
    <property type="entry name" value="Phage_Integrase"/>
</dbReference>
<dbReference type="Gene3D" id="1.10.443.10">
    <property type="entry name" value="Intergrase catalytic core"/>
    <property type="match status" value="1"/>
</dbReference>
<dbReference type="Gene3D" id="3.30.160.390">
    <property type="entry name" value="Integrase, DNA-binding domain"/>
    <property type="match status" value="1"/>
</dbReference>
<dbReference type="InterPro" id="IPR002104">
    <property type="entry name" value="Integrase_catalytic"/>
</dbReference>
<dbReference type="InterPro" id="IPR013762">
    <property type="entry name" value="Integrase-like_cat_sf"/>
</dbReference>
<evidence type="ECO:0000256" key="3">
    <source>
        <dbReference type="ARBA" id="ARBA00023125"/>
    </source>
</evidence>
<keyword evidence="3" id="KW-0238">DNA-binding</keyword>
<protein>
    <submittedName>
        <fullName evidence="7">Tyrosine-type recombinase/integrase</fullName>
    </submittedName>
</protein>
<comment type="similarity">
    <text evidence="1">Belongs to the 'phage' integrase family.</text>
</comment>
<evidence type="ECO:0000256" key="1">
    <source>
        <dbReference type="ARBA" id="ARBA00008857"/>
    </source>
</evidence>
<dbReference type="InterPro" id="IPR038488">
    <property type="entry name" value="Integrase_DNA-bd_sf"/>
</dbReference>
<dbReference type="GO" id="GO:0003677">
    <property type="term" value="F:DNA binding"/>
    <property type="evidence" value="ECO:0007669"/>
    <property type="project" value="UniProtKB-KW"/>
</dbReference>
<feature type="domain" description="Integrase DNA-binding" evidence="6">
    <location>
        <begin position="15"/>
        <end position="89"/>
    </location>
</feature>
<dbReference type="PANTHER" id="PTHR30629:SF2">
    <property type="entry name" value="PROPHAGE INTEGRASE INTS-RELATED"/>
    <property type="match status" value="1"/>
</dbReference>
<feature type="domain" description="Tyr recombinase" evidence="5">
    <location>
        <begin position="249"/>
        <end position="388"/>
    </location>
</feature>
<dbReference type="InterPro" id="IPR010998">
    <property type="entry name" value="Integrase_recombinase_N"/>
</dbReference>